<dbReference type="PANTHER" id="PTHR44170:SF6">
    <property type="entry name" value="CONTACTIN"/>
    <property type="match status" value="1"/>
</dbReference>
<dbReference type="FunFam" id="2.60.40.10:FF:000032">
    <property type="entry name" value="palladin isoform X1"/>
    <property type="match status" value="4"/>
</dbReference>
<dbReference type="SUPFAM" id="SSF49742">
    <property type="entry name" value="PHM/PNGase F"/>
    <property type="match status" value="2"/>
</dbReference>
<evidence type="ECO:0000256" key="9">
    <source>
        <dbReference type="ARBA" id="ARBA00022737"/>
    </source>
</evidence>
<feature type="domain" description="Ig-like" evidence="19">
    <location>
        <begin position="432"/>
        <end position="517"/>
    </location>
</feature>
<evidence type="ECO:0000256" key="6">
    <source>
        <dbReference type="ARBA" id="ARBA00022536"/>
    </source>
</evidence>
<dbReference type="InterPro" id="IPR013783">
    <property type="entry name" value="Ig-like_fold"/>
</dbReference>
<evidence type="ECO:0000256" key="4">
    <source>
        <dbReference type="ARBA" id="ARBA00022525"/>
    </source>
</evidence>
<dbReference type="FunFam" id="2.10.25.10:FF:000038">
    <property type="entry name" value="Fibrillin 2"/>
    <property type="match status" value="2"/>
</dbReference>
<dbReference type="Gene3D" id="2.60.120.230">
    <property type="match status" value="1"/>
</dbReference>
<dbReference type="SMART" id="SM00179">
    <property type="entry name" value="EGF_CA"/>
    <property type="match status" value="7"/>
</dbReference>
<sequence length="3107" mass="350486">MMYHMYITFSIQYVHWHKDNDHNLDIESNMDLDDLLKEKYEGNLKGTHSYNSYEQKLSSKSLSGKIIDKLQKDTKNYEKEKSIIDQKMKPNQNHHYGTSIIITHNKYTSIINGKKKTDEDETIEAEEYDDHDDVHDVVDQDLKVDKHSYTPPSIRFSSQEGEHNIALGSNLALFCVATGHPLPKITWTKDGKSINDRKFTISEDNVHLRLINVEENDNGRYAYGPRLDPDGQLQYSVERTVGASALLECLVSGNPRPKIEWFKDGIPLDQLSYRYRLINQDRQLEIISMQPTDAGRYRCVAKNNYGQLEINTDVSVGAPARIDRGRVRTEYTVREGDELVLPCPATGSPTPKLYFTRTGEPRPGSRYDDSSGVIKLSRQIDNLPKHSVISQDRQSLTIFRTLKSDSGSYQCNASNAVGWDIMEYSVRVRVPPTFDTSNVQPEVHWFVNQTRSLDCTLMDGVDPPPQIKWERNNMPIVSGPDIQISTDGSRITVPLVQTRDAGEYICHAQNEVGKSTQIFNVLIYVRPKFIDPTRKIHVQAVQNETIQLACEATGEPRPRFAWFKKDIEIIQPQFMDPRYMHSQVSSLAILSGDQLLQISNIQPIDQGEYACTASNGGGTIEKKFNVTVIVPPVIIKRYGSPEEHRTSEFIPITFYCLLHDINQTKAEITWTKDGSPILMSPDGDYFVIQDQGQSLTVVRPTGDEVGTYRCLAKNRAGEDSHSFQLSVIAAPRFPSDFVRYRQKLVVRLGAEIEFECPAYGSPSPTITWYYKGAPLSQYNAPAKYTFDDDGKKLKIISATGKDLGEYQCLARNEAGNISKIYELEVIMPPLVRLDKTEVREREGATFTVHCSAEGHPMPSLEWFRETGGLFRLGTSVDVRTSGTQPIRIQWLLPSGQLITTDQPGVFRLLPEQGLLLEKVRSEHAGRYRCSANNEAGFQNAVVSLEVLIPPTLVKPANLEVSGRLNSVLRLNCEVEGGSPTPTLTWERDGVTFSRTKSYYTTTESGLFIFNSLKPEDEGELTCIAKNAAGEDRITFRVFVQVPPRVSLPISTIGYEGKSVTMNCEADGRPKPEITWEFKGQPMTSHLGDRVRFETPTKVTIHDLIPSDGGTYSCVARSPGQEMAMDSTFLTIFTKPEFERTPNQTTEAYEARWIQFRCIANGHPKPEIRWMHNGNIIPSNPSKNGVGSLVLGPLRTDQAGRYTCVAKNDAGNVEYDFELKVKTRPKVHVYQSDEPPRESDTTRLRCEVSGDADSVIWLKDGNIISNSSRFRILDRGSSLAKDTGTYQCIAANPVGEDLGELRLVVESKPYLVNHPNNMTAQIGSVVVMECLAEGQPKPTITWYKDKQQIILRGHRSLVNNGSLRIVGVSSDDDGLYHCVASSSLGEDFSPPAFLQVQLDGRWSEWSQWSECSQTCGHGTQSRTRTCTNPAPKYGGAHCTEENIDIRPCLVKFCPTDGEWGSWTPWSACTATCGVGLSQRRRRCDSPPPSNGGRSCVGEAVEDVMCEGLPPCPVSGSWSPWSPWSDCSSTCGIGGTQNRKRTCDNPTPSNGGRSCPGQDLMVRACNRGPCPINGGWGTWSSWSHCSHSCGGGQRRRTRICDSPVPAYGGEDCPPTGGTETSECQSEPCPIHGDWSNWSSWSACSRTCGVGLQTRERECTQPQPQFGGRLCRGSAKEIRTCETQKRGSSEFCPNNEPGLISTWSEWSSWSECEPDCSLVGQISEKSGIKRRERTCTLLSPENESTHGCPGPAEEIQDCTLEYKLDKCQDTLHSVNKGLLTGTIRGRLNNQDIGTIHLNANWSTSNRSTNYEFHLTNVPVERSQCLQALTEIYVPGIWYAAKEVSGASNGHTIMGALNGITWESVGQFADGNTIQMSQRVLRSNDSVMSSSNESVVYLTTDIYLSGSCTLSLIDSKTTSSPEVELHDFHENLVQLSPQKGSLHSHSSRAFTVYNLEREKSQMEPYSWISTIQIGPERRQTYLTQELYINGIENKVNSQTGQVEFYAESIIKKPIGPDVCPSGFELNQARITGTSIRLQRRRDYCKDVDECAFPNLNKCDHVCKNTVPYYTCTCHKGYRLSVDGHSCIDIDECSISGNNETICPYGQRCINTHGSYECKHVCGPGLKENPIMDRCEDIDECQNGPGICGPHTCVNTFGGYQCICLPGYKRIGEICQDIDECLSGAYQCSENERCVNIPGSFRCQPACPQGYRAMGTPESNIIECVDIDECAIGISQCPLGSKCINEPGTYSCRCSNGQEAGTQGCDNRRDLFCNEGFQWNREKGCIDIDECNPSFGSSPCQYNCVNTYGAYRCECPIGYEIDQKTNLCRDIDECNLGNPCRSDEVCLNLPGNYTCVQQRCPKNYVYDKKSRSCRIRCSDSKLNCPHGAMFADTVEYLVVSLPSPESYRVTGSRIMLRVVDWHQVQQSNCHYHLLDKAPNTPVHHRTEDGVVYLTPNWAKNNTNQTRERTLLSAHIEAATNLTYQQTKYDEPETNLKHQLIYSSLKMSIVYLLLFIIILFIIPNLNCITTEYSLPLNKYDEYHIQWSVNYDNNEVKWLQFNVCYNLNTHNHREWEHLKFFGIGFGKTDELVNLDMYLLYFPLYMNETTSSRKDSYLYMEAYTDENSMLHIRDSIESKLYTVELPNLRKLNNNNNDEQLICFNFGRMATSCRENGYSINNQTTHLFLFHSIYDHFNRHDVIYQMWLHRMGLASMISLNNLEMRRIPHKKILLQLIKGSLYTDLKITEDIKIFSIHVHKVEIPAVETTYWCKTIELPYFSEPQHIVRYENDIPEASQGLIHHMEIFRCPGHIKRYYDAPCNSETKPEDLKECREVIAAWAMGSTGLTFPEEAGIPIGGLRGKEYAVIEIHYNNPKIISGIIDNSGFRLYITNQLRKYDVGIMELGLALPKPNGIYVFASQLHTHLTGIKVVTYHIRNGTRLPDLNRDNYYSPHFQEIRQLDQQIQIKPGDTLITTCTYDTSQKNQVIFGGIGINNEMCVNYVFYYPKIDLELCKSEVSIESLNIFLNTLDENEHQQNYNSLVNRVNNITWKQKNVDQLKRFYENAPIEMHCNSSSGTRIKNSKIYRFPEIIPFDDQDDSYNEDCSSNDENVDWFI</sequence>
<dbReference type="EMBL" id="KL250635">
    <property type="protein sequence ID" value="KGB34792.1"/>
    <property type="molecule type" value="Genomic_DNA"/>
</dbReference>
<feature type="domain" description="Ig-like" evidence="19">
    <location>
        <begin position="950"/>
        <end position="1034"/>
    </location>
</feature>
<dbReference type="InterPro" id="IPR036383">
    <property type="entry name" value="TSP1_rpt_sf"/>
</dbReference>
<dbReference type="FunFam" id="2.60.120.230:FF:000001">
    <property type="entry name" value="Monooxygenase, DBH-like 1"/>
    <property type="match status" value="1"/>
</dbReference>
<dbReference type="PRINTS" id="PR01705">
    <property type="entry name" value="TSP1REPEAT"/>
</dbReference>
<evidence type="ECO:0000259" key="19">
    <source>
        <dbReference type="PROSITE" id="PS50835"/>
    </source>
</evidence>
<keyword evidence="11" id="KW-0560">Oxidoreductase</keyword>
<dbReference type="PROSITE" id="PS01186">
    <property type="entry name" value="EGF_2"/>
    <property type="match status" value="2"/>
</dbReference>
<feature type="domain" description="EGF-like" evidence="18">
    <location>
        <begin position="2221"/>
        <end position="2261"/>
    </location>
</feature>
<evidence type="ECO:0000313" key="21">
    <source>
        <dbReference type="EMBL" id="KGB34792.1"/>
    </source>
</evidence>
<feature type="domain" description="Ig-like" evidence="19">
    <location>
        <begin position="319"/>
        <end position="427"/>
    </location>
</feature>
<feature type="domain" description="Ig-like" evidence="19">
    <location>
        <begin position="152"/>
        <end position="221"/>
    </location>
</feature>
<dbReference type="GO" id="GO:0016715">
    <property type="term" value="F:oxidoreductase activity, acting on paired donors, with incorporation or reduction of molecular oxygen, reduced ascorbate as one donor, and incorporation of one atom of oxygen"/>
    <property type="evidence" value="ECO:0007669"/>
    <property type="project" value="InterPro"/>
</dbReference>
<dbReference type="InterPro" id="IPR001881">
    <property type="entry name" value="EGF-like_Ca-bd_dom"/>
</dbReference>
<dbReference type="InterPro" id="IPR000152">
    <property type="entry name" value="EGF-type_Asp/Asn_hydroxyl_site"/>
</dbReference>
<feature type="domain" description="Ig-like" evidence="19">
    <location>
        <begin position="527"/>
        <end position="627"/>
    </location>
</feature>
<dbReference type="InterPro" id="IPR008977">
    <property type="entry name" value="PHM/PNGase_F_dom_sf"/>
</dbReference>
<dbReference type="InterPro" id="IPR006605">
    <property type="entry name" value="G2_nidogen/fibulin_G2F"/>
</dbReference>
<dbReference type="SMART" id="SM00209">
    <property type="entry name" value="TSP1"/>
    <property type="match status" value="6"/>
</dbReference>
<dbReference type="InterPro" id="IPR009017">
    <property type="entry name" value="GFP"/>
</dbReference>
<dbReference type="SMART" id="SM00181">
    <property type="entry name" value="EGF"/>
    <property type="match status" value="7"/>
</dbReference>
<dbReference type="InterPro" id="IPR018097">
    <property type="entry name" value="EGF_Ca-bd_CS"/>
</dbReference>
<name>A0A094ZLC0_SCHHA</name>
<evidence type="ECO:0000256" key="5">
    <source>
        <dbReference type="ARBA" id="ARBA00022530"/>
    </source>
</evidence>
<dbReference type="InterPro" id="IPR026823">
    <property type="entry name" value="cEGF"/>
</dbReference>
<dbReference type="FunFam" id="2.20.100.10:FF:000007">
    <property type="entry name" value="Thrombospondin 1"/>
    <property type="match status" value="3"/>
</dbReference>
<dbReference type="InterPro" id="IPR009030">
    <property type="entry name" value="Growth_fac_rcpt_cys_sf"/>
</dbReference>
<dbReference type="GO" id="GO:0005886">
    <property type="term" value="C:plasma membrane"/>
    <property type="evidence" value="ECO:0007669"/>
    <property type="project" value="TreeGrafter"/>
</dbReference>
<comment type="caution">
    <text evidence="17">Lacks conserved residue(s) required for the propagation of feature annotation.</text>
</comment>
<dbReference type="SUPFAM" id="SSF57184">
    <property type="entry name" value="Growth factor receptor domain"/>
    <property type="match status" value="2"/>
</dbReference>
<dbReference type="GO" id="GO:0005509">
    <property type="term" value="F:calcium ion binding"/>
    <property type="evidence" value="ECO:0007669"/>
    <property type="project" value="InterPro"/>
</dbReference>
<dbReference type="InterPro" id="IPR007110">
    <property type="entry name" value="Ig-like_dom"/>
</dbReference>
<keyword evidence="6 17" id="KW-0245">EGF-like domain</keyword>
<dbReference type="GO" id="GO:0030424">
    <property type="term" value="C:axon"/>
    <property type="evidence" value="ECO:0007669"/>
    <property type="project" value="TreeGrafter"/>
</dbReference>
<comment type="subcellular location">
    <subcellularLocation>
        <location evidence="2">Secreted</location>
        <location evidence="2">Extracellular space</location>
        <location evidence="2">Extracellular matrix</location>
    </subcellularLocation>
</comment>
<dbReference type="FunFam" id="2.10.25.10:FF:000002">
    <property type="entry name" value="Latent-transforming growth factor beta-binding protein 3"/>
    <property type="match status" value="1"/>
</dbReference>
<evidence type="ECO:0000259" key="20">
    <source>
        <dbReference type="PROSITE" id="PS50993"/>
    </source>
</evidence>
<dbReference type="InterPro" id="IPR024548">
    <property type="entry name" value="Cu2_monoox_C"/>
</dbReference>
<evidence type="ECO:0000256" key="12">
    <source>
        <dbReference type="ARBA" id="ARBA00023008"/>
    </source>
</evidence>
<dbReference type="InterPro" id="IPR000884">
    <property type="entry name" value="TSP1_rpt"/>
</dbReference>
<feature type="domain" description="Ig-like" evidence="19">
    <location>
        <begin position="1135"/>
        <end position="1219"/>
    </location>
</feature>
<keyword evidence="5" id="KW-0272">Extracellular matrix</keyword>
<evidence type="ECO:0000256" key="14">
    <source>
        <dbReference type="ARBA" id="ARBA00023157"/>
    </source>
</evidence>
<dbReference type="InterPro" id="IPR049883">
    <property type="entry name" value="NOTCH1_EGF-like"/>
</dbReference>
<evidence type="ECO:0000256" key="3">
    <source>
        <dbReference type="ARBA" id="ARBA00010676"/>
    </source>
</evidence>
<dbReference type="Gene3D" id="2.60.120.310">
    <property type="entry name" value="Copper type II, ascorbate-dependent monooxygenase, N-terminal domain"/>
    <property type="match status" value="1"/>
</dbReference>
<dbReference type="PANTHER" id="PTHR44170">
    <property type="entry name" value="PROTEIN SIDEKICK"/>
    <property type="match status" value="1"/>
</dbReference>
<evidence type="ECO:0000256" key="16">
    <source>
        <dbReference type="ARBA" id="ARBA00023319"/>
    </source>
</evidence>
<proteinExistence type="inferred from homology"/>
<feature type="domain" description="Ig-like" evidence="19">
    <location>
        <begin position="225"/>
        <end position="315"/>
    </location>
</feature>
<dbReference type="InterPro" id="IPR003599">
    <property type="entry name" value="Ig_sub"/>
</dbReference>
<dbReference type="SUPFAM" id="SSF82895">
    <property type="entry name" value="TSP-1 type 1 repeat"/>
    <property type="match status" value="6"/>
</dbReference>
<dbReference type="CDD" id="cd00054">
    <property type="entry name" value="EGF_CA"/>
    <property type="match status" value="7"/>
</dbReference>
<protein>
    <submittedName>
        <fullName evidence="21">Hemicentin-1</fullName>
    </submittedName>
</protein>
<feature type="domain" description="Ig-like" evidence="19">
    <location>
        <begin position="731"/>
        <end position="824"/>
    </location>
</feature>
<gene>
    <name evidence="21" type="ORF">MS3_03027</name>
</gene>
<dbReference type="Pfam" id="PF01082">
    <property type="entry name" value="Cu2_monooxygen"/>
    <property type="match status" value="1"/>
</dbReference>
<dbReference type="InterPro" id="IPR020611">
    <property type="entry name" value="Cu2_ascorb_mOase_CS-1"/>
</dbReference>
<dbReference type="PROSITE" id="PS50026">
    <property type="entry name" value="EGF_3"/>
    <property type="match status" value="3"/>
</dbReference>
<evidence type="ECO:0000256" key="13">
    <source>
        <dbReference type="ARBA" id="ARBA00023033"/>
    </source>
</evidence>
<dbReference type="SUPFAM" id="SSF48726">
    <property type="entry name" value="Immunoglobulin"/>
    <property type="match status" value="13"/>
</dbReference>
<dbReference type="PROSITE" id="PS00010">
    <property type="entry name" value="ASX_HYDROXYL"/>
    <property type="match status" value="4"/>
</dbReference>
<feature type="domain" description="Ig-like" evidence="19">
    <location>
        <begin position="1308"/>
        <end position="1388"/>
    </location>
</feature>
<keyword evidence="9" id="KW-0677">Repeat</keyword>
<dbReference type="Gene3D" id="2.10.25.10">
    <property type="entry name" value="Laminin"/>
    <property type="match status" value="7"/>
</dbReference>
<evidence type="ECO:0000256" key="15">
    <source>
        <dbReference type="ARBA" id="ARBA00023180"/>
    </source>
</evidence>
<keyword evidence="13" id="KW-0503">Monooxygenase</keyword>
<feature type="domain" description="EGF-like" evidence="18">
    <location>
        <begin position="2282"/>
        <end position="2320"/>
    </location>
</feature>
<feature type="domain" description="Nidogen G2 beta-barrel" evidence="20">
    <location>
        <begin position="1772"/>
        <end position="2016"/>
    </location>
</feature>
<evidence type="ECO:0000256" key="7">
    <source>
        <dbReference type="ARBA" id="ARBA00022723"/>
    </source>
</evidence>
<dbReference type="Gene3D" id="2.40.155.10">
    <property type="entry name" value="Green fluorescent protein"/>
    <property type="match status" value="1"/>
</dbReference>
<dbReference type="PROSITE" id="PS50092">
    <property type="entry name" value="TSP1"/>
    <property type="match status" value="6"/>
</dbReference>
<keyword evidence="12" id="KW-0186">Copper</keyword>
<dbReference type="PROSITE" id="PS50993">
    <property type="entry name" value="NIDOGEN_G2"/>
    <property type="match status" value="1"/>
</dbReference>
<dbReference type="InterPro" id="IPR036179">
    <property type="entry name" value="Ig-like_dom_sf"/>
</dbReference>
<dbReference type="InterPro" id="IPR000323">
    <property type="entry name" value="Cu2_ascorb_mOase_N"/>
</dbReference>
<dbReference type="SMART" id="SM00409">
    <property type="entry name" value="IG"/>
    <property type="match status" value="12"/>
</dbReference>
<dbReference type="Pfam" id="PF07645">
    <property type="entry name" value="EGF_CA"/>
    <property type="match status" value="5"/>
</dbReference>
<evidence type="ECO:0000256" key="17">
    <source>
        <dbReference type="PROSITE-ProRule" id="PRU00076"/>
    </source>
</evidence>
<keyword evidence="15" id="KW-0325">Glycoprotein</keyword>
<evidence type="ECO:0000256" key="10">
    <source>
        <dbReference type="ARBA" id="ARBA00022837"/>
    </source>
</evidence>
<evidence type="ECO:0000256" key="2">
    <source>
        <dbReference type="ARBA" id="ARBA00004498"/>
    </source>
</evidence>
<dbReference type="Pfam" id="PF07679">
    <property type="entry name" value="I-set"/>
    <property type="match status" value="8"/>
</dbReference>
<evidence type="ECO:0000256" key="1">
    <source>
        <dbReference type="ARBA" id="ARBA00001973"/>
    </source>
</evidence>
<feature type="domain" description="Ig-like" evidence="19">
    <location>
        <begin position="828"/>
        <end position="943"/>
    </location>
</feature>
<keyword evidence="4" id="KW-0964">Secreted</keyword>
<reference evidence="21" key="1">
    <citation type="journal article" date="2012" name="Nat. Genet.">
        <title>Whole-genome sequence of Schistosoma haematobium.</title>
        <authorList>
            <person name="Young N.D."/>
            <person name="Jex A.R."/>
            <person name="Li B."/>
            <person name="Liu S."/>
            <person name="Yang L."/>
            <person name="Xiong Z."/>
            <person name="Li Y."/>
            <person name="Cantacessi C."/>
            <person name="Hall R.S."/>
            <person name="Xu X."/>
            <person name="Chen F."/>
            <person name="Wu X."/>
            <person name="Zerlotini A."/>
            <person name="Oliveira G."/>
            <person name="Hofmann A."/>
            <person name="Zhang G."/>
            <person name="Fang X."/>
            <person name="Kang Y."/>
            <person name="Campbell B.E."/>
            <person name="Loukas A."/>
            <person name="Ranganathan S."/>
            <person name="Rollinson D."/>
            <person name="Rinaldi G."/>
            <person name="Brindley P.J."/>
            <person name="Yang H."/>
            <person name="Wang J."/>
            <person name="Wang J."/>
            <person name="Gasser R.B."/>
        </authorList>
    </citation>
    <scope>NUCLEOTIDE SEQUENCE [LARGE SCALE GENOMIC DNA]</scope>
</reference>
<accession>A0A094ZLC0</accession>
<dbReference type="PROSITE" id="PS50835">
    <property type="entry name" value="IG_LIKE"/>
    <property type="match status" value="13"/>
</dbReference>
<dbReference type="SUPFAM" id="SSF57196">
    <property type="entry name" value="EGF/Laminin"/>
    <property type="match status" value="2"/>
</dbReference>
<dbReference type="SUPFAM" id="SSF54511">
    <property type="entry name" value="GFP-like"/>
    <property type="match status" value="1"/>
</dbReference>
<evidence type="ECO:0000256" key="11">
    <source>
        <dbReference type="ARBA" id="ARBA00023002"/>
    </source>
</evidence>
<keyword evidence="10" id="KW-0106">Calcium</keyword>
<dbReference type="InterPro" id="IPR014784">
    <property type="entry name" value="Cu2_ascorb_mOase-like_C"/>
</dbReference>
<dbReference type="Pfam" id="PF13927">
    <property type="entry name" value="Ig_3"/>
    <property type="match status" value="5"/>
</dbReference>
<keyword evidence="16" id="KW-0393">Immunoglobulin domain</keyword>
<dbReference type="InterPro" id="IPR000742">
    <property type="entry name" value="EGF"/>
</dbReference>
<keyword evidence="8" id="KW-0732">Signal</keyword>
<keyword evidence="7" id="KW-0479">Metal-binding</keyword>
<organism evidence="21">
    <name type="scientific">Schistosoma haematobium</name>
    <name type="common">Blood fluke</name>
    <dbReference type="NCBI Taxonomy" id="6185"/>
    <lineage>
        <taxon>Eukaryota</taxon>
        <taxon>Metazoa</taxon>
        <taxon>Spiralia</taxon>
        <taxon>Lophotrochozoa</taxon>
        <taxon>Platyhelminthes</taxon>
        <taxon>Trematoda</taxon>
        <taxon>Digenea</taxon>
        <taxon>Strigeidida</taxon>
        <taxon>Schistosomatoidea</taxon>
        <taxon>Schistosomatidae</taxon>
        <taxon>Schistosoma</taxon>
    </lineage>
</organism>
<feature type="domain" description="EGF-like" evidence="18">
    <location>
        <begin position="2132"/>
        <end position="2171"/>
    </location>
</feature>
<dbReference type="STRING" id="6185.A0A094ZLC0"/>
<dbReference type="Gene3D" id="2.60.40.10">
    <property type="entry name" value="Immunoglobulins"/>
    <property type="match status" value="13"/>
</dbReference>
<dbReference type="InterPro" id="IPR003598">
    <property type="entry name" value="Ig_sub2"/>
</dbReference>
<dbReference type="FunFam" id="2.20.100.10:FF:000001">
    <property type="entry name" value="semaphorin-5A isoform X1"/>
    <property type="match status" value="2"/>
</dbReference>
<dbReference type="PROSITE" id="PS00084">
    <property type="entry name" value="CU2_MONOOXYGENASE_1"/>
    <property type="match status" value="1"/>
</dbReference>
<dbReference type="Pfam" id="PF03712">
    <property type="entry name" value="Cu2_monoox_C"/>
    <property type="match status" value="1"/>
</dbReference>
<dbReference type="FunFam" id="2.60.120.310:FF:000004">
    <property type="entry name" value="DBH-like monooxygenase protein 1"/>
    <property type="match status" value="1"/>
</dbReference>
<keyword evidence="14" id="KW-1015">Disulfide bond</keyword>
<dbReference type="PROSITE" id="PS01187">
    <property type="entry name" value="EGF_CA"/>
    <property type="match status" value="2"/>
</dbReference>
<dbReference type="GO" id="GO:0098609">
    <property type="term" value="P:cell-cell adhesion"/>
    <property type="evidence" value="ECO:0007669"/>
    <property type="project" value="TreeGrafter"/>
</dbReference>
<dbReference type="Gene3D" id="2.20.100.10">
    <property type="entry name" value="Thrombospondin type-1 (TSP1) repeat"/>
    <property type="match status" value="6"/>
</dbReference>
<comment type="cofactor">
    <cofactor evidence="1">
        <name>Cu(2+)</name>
        <dbReference type="ChEBI" id="CHEBI:29036"/>
    </cofactor>
</comment>
<dbReference type="FunFam" id="2.10.25.10:FF:000014">
    <property type="entry name" value="Latent-transforming growth factor beta-binding protein 3"/>
    <property type="match status" value="1"/>
</dbReference>
<dbReference type="InterPro" id="IPR036939">
    <property type="entry name" value="Cu2_ascorb_mOase_N_sf"/>
</dbReference>
<comment type="similarity">
    <text evidence="3">Belongs to the copper type II ascorbate-dependent monooxygenase family.</text>
</comment>
<dbReference type="SMART" id="SM00408">
    <property type="entry name" value="IGc2"/>
    <property type="match status" value="13"/>
</dbReference>
<dbReference type="InterPro" id="IPR013098">
    <property type="entry name" value="Ig_I-set"/>
</dbReference>
<dbReference type="GO" id="GO:0005507">
    <property type="term" value="F:copper ion binding"/>
    <property type="evidence" value="ECO:0007669"/>
    <property type="project" value="InterPro"/>
</dbReference>
<evidence type="ECO:0000256" key="8">
    <source>
        <dbReference type="ARBA" id="ARBA00022729"/>
    </source>
</evidence>
<dbReference type="Pfam" id="PF00090">
    <property type="entry name" value="TSP_1"/>
    <property type="match status" value="5"/>
</dbReference>
<feature type="domain" description="Ig-like" evidence="19">
    <location>
        <begin position="631"/>
        <end position="726"/>
    </location>
</feature>
<feature type="domain" description="Ig-like" evidence="19">
    <location>
        <begin position="1042"/>
        <end position="1130"/>
    </location>
</feature>
<dbReference type="GO" id="GO:0007411">
    <property type="term" value="P:axon guidance"/>
    <property type="evidence" value="ECO:0007669"/>
    <property type="project" value="TreeGrafter"/>
</dbReference>
<dbReference type="Pfam" id="PF07474">
    <property type="entry name" value="G2F"/>
    <property type="match status" value="1"/>
</dbReference>
<evidence type="ECO:0000259" key="18">
    <source>
        <dbReference type="PROSITE" id="PS50026"/>
    </source>
</evidence>
<feature type="domain" description="Ig-like" evidence="19">
    <location>
        <begin position="1224"/>
        <end position="1305"/>
    </location>
</feature>
<dbReference type="Pfam" id="PF12662">
    <property type="entry name" value="cEGF"/>
    <property type="match status" value="1"/>
</dbReference>